<keyword evidence="4 11" id="KW-0812">Transmembrane</keyword>
<evidence type="ECO:0000256" key="11">
    <source>
        <dbReference type="RuleBase" id="RU000688"/>
    </source>
</evidence>
<evidence type="ECO:0000313" key="14">
    <source>
        <dbReference type="EMBL" id="KAG9470531.1"/>
    </source>
</evidence>
<feature type="domain" description="G-protein coupled receptors family 1 profile" evidence="13">
    <location>
        <begin position="39"/>
        <end position="285"/>
    </location>
</feature>
<evidence type="ECO:0000256" key="5">
    <source>
        <dbReference type="ARBA" id="ARBA00022725"/>
    </source>
</evidence>
<feature type="transmembrane region" description="Helical" evidence="12">
    <location>
        <begin position="57"/>
        <end position="81"/>
    </location>
</feature>
<dbReference type="PROSITE" id="PS50262">
    <property type="entry name" value="G_PROTEIN_RECEP_F1_2"/>
    <property type="match status" value="1"/>
</dbReference>
<name>A0A8J6EKC4_ELECQ</name>
<dbReference type="InterPro" id="IPR000276">
    <property type="entry name" value="GPCR_Rhodpsn"/>
</dbReference>
<protein>
    <recommendedName>
        <fullName evidence="12">Olfactory receptor</fullName>
    </recommendedName>
</protein>
<dbReference type="FunFam" id="1.20.1070.10:FF:000015">
    <property type="entry name" value="Olfactory receptor"/>
    <property type="match status" value="1"/>
</dbReference>
<dbReference type="OrthoDB" id="5950740at2759"/>
<dbReference type="InterPro" id="IPR000725">
    <property type="entry name" value="Olfact_rcpt"/>
</dbReference>
<dbReference type="PRINTS" id="PR00245">
    <property type="entry name" value="OLFACTORYR"/>
</dbReference>
<gene>
    <name evidence="14" type="ORF">GDO78_017460</name>
</gene>
<feature type="transmembrane region" description="Helical" evidence="12">
    <location>
        <begin position="102"/>
        <end position="124"/>
    </location>
</feature>
<dbReference type="InterPro" id="IPR017452">
    <property type="entry name" value="GPCR_Rhodpsn_7TM"/>
</dbReference>
<feature type="transmembrane region" description="Helical" evidence="12">
    <location>
        <begin position="235"/>
        <end position="256"/>
    </location>
</feature>
<dbReference type="GO" id="GO:0005886">
    <property type="term" value="C:plasma membrane"/>
    <property type="evidence" value="ECO:0007669"/>
    <property type="project" value="UniProtKB-SubCell"/>
</dbReference>
<dbReference type="AlphaFoldDB" id="A0A8J6EKC4"/>
<feature type="transmembrane region" description="Helical" evidence="12">
    <location>
        <begin position="171"/>
        <end position="192"/>
    </location>
</feature>
<dbReference type="SUPFAM" id="SSF81321">
    <property type="entry name" value="Family A G protein-coupled receptor-like"/>
    <property type="match status" value="1"/>
</dbReference>
<evidence type="ECO:0000256" key="2">
    <source>
        <dbReference type="ARBA" id="ARBA00022475"/>
    </source>
</evidence>
<evidence type="ECO:0000256" key="9">
    <source>
        <dbReference type="ARBA" id="ARBA00023170"/>
    </source>
</evidence>
<feature type="non-terminal residue" evidence="14">
    <location>
        <position position="303"/>
    </location>
</feature>
<comment type="similarity">
    <text evidence="11">Belongs to the G-protein coupled receptor 1 family.</text>
</comment>
<dbReference type="GO" id="GO:0004984">
    <property type="term" value="F:olfactory receptor activity"/>
    <property type="evidence" value="ECO:0007669"/>
    <property type="project" value="InterPro"/>
</dbReference>
<evidence type="ECO:0000256" key="10">
    <source>
        <dbReference type="ARBA" id="ARBA00023224"/>
    </source>
</evidence>
<keyword evidence="8 12" id="KW-0472">Membrane</keyword>
<evidence type="ECO:0000313" key="15">
    <source>
        <dbReference type="Proteomes" id="UP000770717"/>
    </source>
</evidence>
<keyword evidence="3 12" id="KW-0716">Sensory transduction</keyword>
<dbReference type="PANTHER" id="PTHR26453">
    <property type="entry name" value="OLFACTORY RECEPTOR"/>
    <property type="match status" value="1"/>
</dbReference>
<dbReference type="GO" id="GO:0004930">
    <property type="term" value="F:G protein-coupled receptor activity"/>
    <property type="evidence" value="ECO:0007669"/>
    <property type="project" value="UniProtKB-KW"/>
</dbReference>
<dbReference type="EMBL" id="WNTK01000263">
    <property type="protein sequence ID" value="KAG9470531.1"/>
    <property type="molecule type" value="Genomic_DNA"/>
</dbReference>
<reference evidence="14" key="1">
    <citation type="thesis" date="2020" institute="ProQuest LLC" country="789 East Eisenhower Parkway, Ann Arbor, MI, USA">
        <title>Comparative Genomics and Chromosome Evolution.</title>
        <authorList>
            <person name="Mudd A.B."/>
        </authorList>
    </citation>
    <scope>NUCLEOTIDE SEQUENCE</scope>
    <source>
        <strain evidence="14">HN-11 Male</strain>
        <tissue evidence="14">Kidney and liver</tissue>
    </source>
</reference>
<dbReference type="Pfam" id="PF13853">
    <property type="entry name" value="7tm_4"/>
    <property type="match status" value="1"/>
</dbReference>
<keyword evidence="15" id="KW-1185">Reference proteome</keyword>
<keyword evidence="7 11" id="KW-0297">G-protein coupled receptor</keyword>
<evidence type="ECO:0000259" key="13">
    <source>
        <dbReference type="PROSITE" id="PS50262"/>
    </source>
</evidence>
<evidence type="ECO:0000256" key="4">
    <source>
        <dbReference type="ARBA" id="ARBA00022692"/>
    </source>
</evidence>
<evidence type="ECO:0000256" key="7">
    <source>
        <dbReference type="ARBA" id="ARBA00023040"/>
    </source>
</evidence>
<feature type="transmembrane region" description="Helical" evidence="12">
    <location>
        <begin position="268"/>
        <end position="287"/>
    </location>
</feature>
<feature type="transmembrane region" description="Helical" evidence="12">
    <location>
        <begin position="144"/>
        <end position="164"/>
    </location>
</feature>
<dbReference type="PROSITE" id="PS00237">
    <property type="entry name" value="G_PROTEIN_RECEP_F1_1"/>
    <property type="match status" value="1"/>
</dbReference>
<comment type="subcellular location">
    <subcellularLocation>
        <location evidence="1 12">Cell membrane</location>
        <topology evidence="1 12">Multi-pass membrane protein</topology>
    </subcellularLocation>
</comment>
<dbReference type="PRINTS" id="PR00237">
    <property type="entry name" value="GPCRRHODOPSN"/>
</dbReference>
<feature type="transmembrane region" description="Helical" evidence="12">
    <location>
        <begin position="21"/>
        <end position="45"/>
    </location>
</feature>
<proteinExistence type="inferred from homology"/>
<accession>A0A8J6EKC4</accession>
<keyword evidence="6 12" id="KW-1133">Transmembrane helix</keyword>
<evidence type="ECO:0000256" key="3">
    <source>
        <dbReference type="ARBA" id="ARBA00022606"/>
    </source>
</evidence>
<evidence type="ECO:0000256" key="8">
    <source>
        <dbReference type="ARBA" id="ARBA00023136"/>
    </source>
</evidence>
<evidence type="ECO:0000256" key="1">
    <source>
        <dbReference type="ARBA" id="ARBA00004651"/>
    </source>
</evidence>
<dbReference type="Proteomes" id="UP000770717">
    <property type="component" value="Unassembled WGS sequence"/>
</dbReference>
<feature type="transmembrane region" description="Helical" evidence="12">
    <location>
        <begin position="198"/>
        <end position="223"/>
    </location>
</feature>
<dbReference type="Gene3D" id="1.20.1070.10">
    <property type="entry name" value="Rhodopsin 7-helix transmembrane proteins"/>
    <property type="match status" value="1"/>
</dbReference>
<organism evidence="14 15">
    <name type="scientific">Eleutherodactylus coqui</name>
    <name type="common">Puerto Rican coqui</name>
    <dbReference type="NCBI Taxonomy" id="57060"/>
    <lineage>
        <taxon>Eukaryota</taxon>
        <taxon>Metazoa</taxon>
        <taxon>Chordata</taxon>
        <taxon>Craniata</taxon>
        <taxon>Vertebrata</taxon>
        <taxon>Euteleostomi</taxon>
        <taxon>Amphibia</taxon>
        <taxon>Batrachia</taxon>
        <taxon>Anura</taxon>
        <taxon>Neobatrachia</taxon>
        <taxon>Hyloidea</taxon>
        <taxon>Eleutherodactylidae</taxon>
        <taxon>Eleutherodactylinae</taxon>
        <taxon>Eleutherodactylus</taxon>
        <taxon>Eleutherodactylus</taxon>
    </lineage>
</organism>
<keyword evidence="2 12" id="KW-1003">Cell membrane</keyword>
<evidence type="ECO:0000256" key="12">
    <source>
        <dbReference type="RuleBase" id="RU363047"/>
    </source>
</evidence>
<keyword evidence="5 12" id="KW-0552">Olfaction</keyword>
<keyword evidence="10 11" id="KW-0807">Transducer</keyword>
<comment type="caution">
    <text evidence="14">The sequence shown here is derived from an EMBL/GenBank/DDBJ whole genome shotgun (WGS) entry which is preliminary data.</text>
</comment>
<sequence>MENQTFIKEFILIGFSQNLQICILLFSTFFIIYILTILENGFLIFTVIVSPQMHTPMYYFLGNLSFLDLCFSSGTIPKLLIDLLSQNRRISVIACLTQMKTVLVLAGIECILLAVMAYDRYIAICYPLNYTIIMSWRVCRNVTIIMWLTSLIFFVAPTIVKPFVFCKENQVNHFFCEVLAILELACGDISFYTITIVVVGLFILISPITFITASYICIIASILRIQSAQGRTKAFSTCASHLTVVFMFFGTSIITYMGQARFSSYLKYISVNYTILTPVLNPLMYSLRNKDVKEAFRKILTKY</sequence>
<evidence type="ECO:0000256" key="6">
    <source>
        <dbReference type="ARBA" id="ARBA00022989"/>
    </source>
</evidence>
<keyword evidence="9 11" id="KW-0675">Receptor</keyword>